<accession>A0ABW6Q4B6</accession>
<keyword evidence="3" id="KW-1185">Reference proteome</keyword>
<dbReference type="RefSeq" id="WP_388234100.1">
    <property type="nucleotide sequence ID" value="NZ_JBHVZQ010000006.1"/>
</dbReference>
<feature type="region of interest" description="Disordered" evidence="1">
    <location>
        <begin position="761"/>
        <end position="793"/>
    </location>
</feature>
<dbReference type="Proteomes" id="UP001601627">
    <property type="component" value="Unassembled WGS sequence"/>
</dbReference>
<organism evidence="2 3">
    <name type="scientific">Streptomyces marokkonensis</name>
    <dbReference type="NCBI Taxonomy" id="324855"/>
    <lineage>
        <taxon>Bacteria</taxon>
        <taxon>Bacillati</taxon>
        <taxon>Actinomycetota</taxon>
        <taxon>Actinomycetes</taxon>
        <taxon>Kitasatosporales</taxon>
        <taxon>Streptomycetaceae</taxon>
        <taxon>Streptomyces</taxon>
    </lineage>
</organism>
<proteinExistence type="predicted"/>
<dbReference type="EMBL" id="JBHVZQ010000006">
    <property type="protein sequence ID" value="MFF1273688.1"/>
    <property type="molecule type" value="Genomic_DNA"/>
</dbReference>
<evidence type="ECO:0000313" key="2">
    <source>
        <dbReference type="EMBL" id="MFF1273688.1"/>
    </source>
</evidence>
<gene>
    <name evidence="2" type="ORF">ACFVZC_09800</name>
</gene>
<evidence type="ECO:0000313" key="3">
    <source>
        <dbReference type="Proteomes" id="UP001601627"/>
    </source>
</evidence>
<name>A0ABW6Q4B6_9ACTN</name>
<protein>
    <submittedName>
        <fullName evidence="2">Uncharacterized protein</fullName>
    </submittedName>
</protein>
<evidence type="ECO:0000256" key="1">
    <source>
        <dbReference type="SAM" id="MobiDB-lite"/>
    </source>
</evidence>
<sequence>MAEQRKIFRLWVLSEILRLCLIAKDFKPSTDLNNQVKLTEYGHEKVQAFARKRIPIPEARAICFLEFSWIDLLIDHKATEVEAVEKAISKLIENRSINYPFIFGRELYDRAYDQLEPDKRELDLAGTLEFLEGTPQGVFQMHEYVTGPFGLLNSAELRFYQPQREANLLHCSDASCHVIHPVHFSTANEAPINKHRIEASRALQRESEIPSAWASFLSDIFSDLTRPARDNTSEPLIPILGDCLTEIEIRALTEWLLDNTSGALRSVCSDLGLRGRASEIVSNMGRAKLMQLCLTMSDRDVVQGIDSLVHQGTIVVPPSEIRQPPINNDSAFGTFRMSAELGSHGLRTRSETMNLAPLRLRSLIEQMYRLSDVGDREELEWQLRAAEGDTLEARLENYLRDRSPRSVVESLVLARKSNAVAACEVLRLREGATESEDFISLVLWKLGFASPNEGDPHVDFWRLHNEMEKMARLGPGRPLSPSVEEFRGVAANYFVALESTLDDALAFTVWALSHDHFTDRRPFVFTPDHQRFNSYRWLQSAVAQTGDTELTYGETNSLYALCRGFQCLSTELQRISTERDTHNRPLENIPDWVDQQTLQRFPFRHSIPFLDLTDDSREMLLRSLHEISRLLVSDRIYDARNNWLHGGRKDLDFGNVRVSLSAIRDAVQLIEDCGFSRTTFATAARRSDGYGRSVTTLRNPRGVALEVHDPSPFLWLGLPHVGHGVHVMTAACFSAPSAFLRFRSEVMSPFTEMWADYPRRKPQSQKVGHALDGVASTIRDQGRTDGPGISSLP</sequence>
<comment type="caution">
    <text evidence="2">The sequence shown here is derived from an EMBL/GenBank/DDBJ whole genome shotgun (WGS) entry which is preliminary data.</text>
</comment>
<reference evidence="2 3" key="1">
    <citation type="submission" date="2024-09" db="EMBL/GenBank/DDBJ databases">
        <title>The Natural Products Discovery Center: Release of the First 8490 Sequenced Strains for Exploring Actinobacteria Biosynthetic Diversity.</title>
        <authorList>
            <person name="Kalkreuter E."/>
            <person name="Kautsar S.A."/>
            <person name="Yang D."/>
            <person name="Bader C.D."/>
            <person name="Teijaro C.N."/>
            <person name="Fluegel L."/>
            <person name="Davis C.M."/>
            <person name="Simpson J.R."/>
            <person name="Lauterbach L."/>
            <person name="Steele A.D."/>
            <person name="Gui C."/>
            <person name="Meng S."/>
            <person name="Li G."/>
            <person name="Viehrig K."/>
            <person name="Ye F."/>
            <person name="Su P."/>
            <person name="Kiefer A.F."/>
            <person name="Nichols A."/>
            <person name="Cepeda A.J."/>
            <person name="Yan W."/>
            <person name="Fan B."/>
            <person name="Jiang Y."/>
            <person name="Adhikari A."/>
            <person name="Zheng C.-J."/>
            <person name="Schuster L."/>
            <person name="Cowan T.M."/>
            <person name="Smanski M.J."/>
            <person name="Chevrette M.G."/>
            <person name="De Carvalho L.P.S."/>
            <person name="Shen B."/>
        </authorList>
    </citation>
    <scope>NUCLEOTIDE SEQUENCE [LARGE SCALE GENOMIC DNA]</scope>
    <source>
        <strain evidence="2 3">NPDC058328</strain>
    </source>
</reference>